<evidence type="ECO:0000313" key="2">
    <source>
        <dbReference type="Proteomes" id="UP000663827"/>
    </source>
</evidence>
<reference evidence="1" key="1">
    <citation type="submission" date="2021-01" db="EMBL/GenBank/DDBJ databases">
        <authorList>
            <person name="Kaushik A."/>
        </authorList>
    </citation>
    <scope>NUCLEOTIDE SEQUENCE</scope>
    <source>
        <strain evidence="1">AG5</strain>
    </source>
</reference>
<dbReference type="InterPro" id="IPR011333">
    <property type="entry name" value="SKP1/BTB/POZ_sf"/>
</dbReference>
<evidence type="ECO:0008006" key="3">
    <source>
        <dbReference type="Google" id="ProtNLM"/>
    </source>
</evidence>
<dbReference type="EMBL" id="CAJNJQ010004723">
    <property type="protein sequence ID" value="CAE7213418.1"/>
    <property type="molecule type" value="Genomic_DNA"/>
</dbReference>
<evidence type="ECO:0000313" key="1">
    <source>
        <dbReference type="EMBL" id="CAE7213418.1"/>
    </source>
</evidence>
<comment type="caution">
    <text evidence="1">The sequence shown here is derived from an EMBL/GenBank/DDBJ whole genome shotgun (WGS) entry which is preliminary data.</text>
</comment>
<dbReference type="SUPFAM" id="SSF54695">
    <property type="entry name" value="POZ domain"/>
    <property type="match status" value="1"/>
</dbReference>
<dbReference type="Gene3D" id="3.30.710.10">
    <property type="entry name" value="Potassium Channel Kv1.1, Chain A"/>
    <property type="match status" value="1"/>
</dbReference>
<gene>
    <name evidence="1" type="ORF">RDB_LOCUS155765</name>
</gene>
<protein>
    <recommendedName>
        <fullName evidence="3">BTB domain-containing protein</fullName>
    </recommendedName>
</protein>
<dbReference type="PANTHER" id="PTHR31758">
    <property type="entry name" value="BTB/POZ DOMAIN-CONTAINING PROTEIN YLR108C"/>
    <property type="match status" value="1"/>
</dbReference>
<accession>A0A8H3I2D2</accession>
<dbReference type="PANTHER" id="PTHR31758:SF2">
    <property type="entry name" value="BTB_POZ DOMAIN-CONTAINING PROTEIN YLR108C"/>
    <property type="match status" value="1"/>
</dbReference>
<organism evidence="1 2">
    <name type="scientific">Rhizoctonia solani</name>
    <dbReference type="NCBI Taxonomy" id="456999"/>
    <lineage>
        <taxon>Eukaryota</taxon>
        <taxon>Fungi</taxon>
        <taxon>Dikarya</taxon>
        <taxon>Basidiomycota</taxon>
        <taxon>Agaricomycotina</taxon>
        <taxon>Agaricomycetes</taxon>
        <taxon>Cantharellales</taxon>
        <taxon>Ceratobasidiaceae</taxon>
        <taxon>Rhizoctonia</taxon>
    </lineage>
</organism>
<name>A0A8H3I2D2_9AGAM</name>
<proteinExistence type="predicted"/>
<sequence>MEQNQEYTVIVRGHEFLLDQSQIEFDSPNFFTACFLGDFNEAQSRTLRLSRDPELFQIILNYLCGYTVLPLRDDFAPAFMTHETVLTNLRADALFYQLDGLVQQCNAMIKQPVPGGWRGQYLVLGSQYKHAEIEDIDTQMTAAILSKGWKTRIDKDALQKEPFLSLERPDSRNGFAALRELAAVERFVVAQFEEYATGAWCLVGWNVRKIIGTWEVSSQLMVVLKQAGL</sequence>
<dbReference type="Proteomes" id="UP000663827">
    <property type="component" value="Unassembled WGS sequence"/>
</dbReference>
<dbReference type="AlphaFoldDB" id="A0A8H3I2D2"/>